<accession>A0AAN7MG24</accession>
<dbReference type="PANTHER" id="PTHR33512">
    <property type="entry name" value="PROTEIN, PUTATIVE (DUF1191)-RELATED"/>
    <property type="match status" value="1"/>
</dbReference>
<feature type="chain" id="PRO_5042943230" evidence="2">
    <location>
        <begin position="24"/>
        <end position="297"/>
    </location>
</feature>
<organism evidence="3 4">
    <name type="scientific">Trapa natans</name>
    <name type="common">Water chestnut</name>
    <dbReference type="NCBI Taxonomy" id="22666"/>
    <lineage>
        <taxon>Eukaryota</taxon>
        <taxon>Viridiplantae</taxon>
        <taxon>Streptophyta</taxon>
        <taxon>Embryophyta</taxon>
        <taxon>Tracheophyta</taxon>
        <taxon>Spermatophyta</taxon>
        <taxon>Magnoliopsida</taxon>
        <taxon>eudicotyledons</taxon>
        <taxon>Gunneridae</taxon>
        <taxon>Pentapetalae</taxon>
        <taxon>rosids</taxon>
        <taxon>malvids</taxon>
        <taxon>Myrtales</taxon>
        <taxon>Lythraceae</taxon>
        <taxon>Trapa</taxon>
    </lineage>
</organism>
<evidence type="ECO:0000313" key="4">
    <source>
        <dbReference type="Proteomes" id="UP001346149"/>
    </source>
</evidence>
<keyword evidence="2" id="KW-0732">Signal</keyword>
<evidence type="ECO:0000313" key="3">
    <source>
        <dbReference type="EMBL" id="KAK4796510.1"/>
    </source>
</evidence>
<keyword evidence="1" id="KW-1133">Transmembrane helix</keyword>
<sequence>MRRRLGVIIWVVLVSLRSTAIQANKTIPAESLDDAIIDHVNNFTRQPRTGAIYNVSLGSIPSLGGVEVSVLKLRSSTFWSRGVDFGYFHVPPRIIARPYVKRLAILFEQLQSQYYQVPGYQLVAPVLGISVYDASTSNNSFIGSQKLNLSTMGNPISFRFPSSVQINHTDYGSIRCISLGKSFEITNMTSPNVCSSREQGRFSLGVPTSRNNHRKEGNEGFWGWWVVRIASVSVVLVILGFLLLSIHRLMARKRIKEMEKRSDQGVPLDTFYIGRSKMPSASMIRTHPMTVENEYIS</sequence>
<dbReference type="PANTHER" id="PTHR33512:SF7">
    <property type="entry name" value="LEGUME LECTIN DOMAIN-CONTAINING PROTEIN"/>
    <property type="match status" value="1"/>
</dbReference>
<proteinExistence type="predicted"/>
<dbReference type="Proteomes" id="UP001346149">
    <property type="component" value="Unassembled WGS sequence"/>
</dbReference>
<dbReference type="InterPro" id="IPR010605">
    <property type="entry name" value="DUF1191"/>
</dbReference>
<name>A0AAN7MG24_TRANT</name>
<evidence type="ECO:0000256" key="2">
    <source>
        <dbReference type="SAM" id="SignalP"/>
    </source>
</evidence>
<dbReference type="AlphaFoldDB" id="A0AAN7MG24"/>
<keyword evidence="1" id="KW-0812">Transmembrane</keyword>
<keyword evidence="4" id="KW-1185">Reference proteome</keyword>
<reference evidence="3 4" key="1">
    <citation type="journal article" date="2023" name="Hortic Res">
        <title>Pangenome of water caltrop reveals structural variations and asymmetric subgenome divergence after allopolyploidization.</title>
        <authorList>
            <person name="Zhang X."/>
            <person name="Chen Y."/>
            <person name="Wang L."/>
            <person name="Yuan Y."/>
            <person name="Fang M."/>
            <person name="Shi L."/>
            <person name="Lu R."/>
            <person name="Comes H.P."/>
            <person name="Ma Y."/>
            <person name="Chen Y."/>
            <person name="Huang G."/>
            <person name="Zhou Y."/>
            <person name="Zheng Z."/>
            <person name="Qiu Y."/>
        </authorList>
    </citation>
    <scope>NUCLEOTIDE SEQUENCE [LARGE SCALE GENOMIC DNA]</scope>
    <source>
        <strain evidence="3">F231</strain>
    </source>
</reference>
<dbReference type="EMBL" id="JAXQNO010000006">
    <property type="protein sequence ID" value="KAK4796510.1"/>
    <property type="molecule type" value="Genomic_DNA"/>
</dbReference>
<dbReference type="GO" id="GO:0016020">
    <property type="term" value="C:membrane"/>
    <property type="evidence" value="ECO:0007669"/>
    <property type="project" value="TreeGrafter"/>
</dbReference>
<feature type="transmembrane region" description="Helical" evidence="1">
    <location>
        <begin position="222"/>
        <end position="246"/>
    </location>
</feature>
<dbReference type="Pfam" id="PF06697">
    <property type="entry name" value="DUF1191"/>
    <property type="match status" value="1"/>
</dbReference>
<feature type="signal peptide" evidence="2">
    <location>
        <begin position="1"/>
        <end position="23"/>
    </location>
</feature>
<protein>
    <submittedName>
        <fullName evidence="3">Uncharacterized protein</fullName>
    </submittedName>
</protein>
<comment type="caution">
    <text evidence="3">The sequence shown here is derived from an EMBL/GenBank/DDBJ whole genome shotgun (WGS) entry which is preliminary data.</text>
</comment>
<keyword evidence="1" id="KW-0472">Membrane</keyword>
<evidence type="ECO:0000256" key="1">
    <source>
        <dbReference type="SAM" id="Phobius"/>
    </source>
</evidence>
<gene>
    <name evidence="3" type="ORF">SAY86_028836</name>
</gene>